<evidence type="ECO:0000313" key="12">
    <source>
        <dbReference type="Proteomes" id="UP000262371"/>
    </source>
</evidence>
<name>A0A371YXN5_9PROT</name>
<dbReference type="Proteomes" id="UP000262371">
    <property type="component" value="Unassembled WGS sequence"/>
</dbReference>
<evidence type="ECO:0000256" key="2">
    <source>
        <dbReference type="ARBA" id="ARBA00008240"/>
    </source>
</evidence>
<organism evidence="11 12">
    <name type="scientific">Komagataeibacter melaceti</name>
    <dbReference type="NCBI Taxonomy" id="2766577"/>
    <lineage>
        <taxon>Bacteria</taxon>
        <taxon>Pseudomonadati</taxon>
        <taxon>Pseudomonadota</taxon>
        <taxon>Alphaproteobacteria</taxon>
        <taxon>Acetobacterales</taxon>
        <taxon>Acetobacteraceae</taxon>
        <taxon>Komagataeibacter</taxon>
    </lineage>
</organism>
<feature type="transmembrane region" description="Helical" evidence="9">
    <location>
        <begin position="294"/>
        <end position="313"/>
    </location>
</feature>
<dbReference type="Gene3D" id="1.20.1250.20">
    <property type="entry name" value="MFS general substrate transporter like domains"/>
    <property type="match status" value="2"/>
</dbReference>
<feature type="transmembrane region" description="Helical" evidence="9">
    <location>
        <begin position="177"/>
        <end position="197"/>
    </location>
</feature>
<dbReference type="PANTHER" id="PTHR43528:SF1">
    <property type="entry name" value="ALPHA-KETOGLUTARATE PERMEASE"/>
    <property type="match status" value="1"/>
</dbReference>
<feature type="transmembrane region" description="Helical" evidence="9">
    <location>
        <begin position="12"/>
        <end position="32"/>
    </location>
</feature>
<comment type="similarity">
    <text evidence="2">Belongs to the major facilitator superfamily. Metabolite:H+ Symporter (MHS) family (TC 2.A.1.6) family.</text>
</comment>
<evidence type="ECO:0000256" key="5">
    <source>
        <dbReference type="ARBA" id="ARBA00022692"/>
    </source>
</evidence>
<keyword evidence="5 9" id="KW-0812">Transmembrane</keyword>
<sequence length="421" mass="44276">MRHRNLIMAASVGNLLEWYDFTVYALFARYIGEAVFRSADGFSQLAQSLLVFGLGAVARPLGAFVLGLYADRHGRRKALSVTCVLMGVGAALIMLDPPYAHIGRLSILVLCCARLLQGICAGGEIGSATAFLNEQAPRHLRGLSGSFLQATMGLSNILGAGVAAVLTTILTDAQLGAWGWRVPFAIGLAIIPVGIYLRRSMMPDMPAPTAGRNISVLSELFGKYKRNIALALCMSILWAAAPYSLIIYFPLYMQTAFGVSAHASYVAFMAGNLALVGGSLLAGRMADRIGAWRMLSGSALALAVVPMMLTAALPPHPGLLAMVGVETGLCLLVALYVGVAPLGIASLFPRQVRASGIAISYNAAMTVFGGFAPAFLSMLGARQHMLLAPAFYVAFAAIPALAALVACARYVGPTHDVQPEA</sequence>
<evidence type="ECO:0000256" key="1">
    <source>
        <dbReference type="ARBA" id="ARBA00004651"/>
    </source>
</evidence>
<comment type="caution">
    <text evidence="11">The sequence shown here is derived from an EMBL/GenBank/DDBJ whole genome shotgun (WGS) entry which is preliminary data.</text>
</comment>
<proteinExistence type="inferred from homology"/>
<accession>A0A371YXN5</accession>
<keyword evidence="8 9" id="KW-0472">Membrane</keyword>
<feature type="domain" description="Major facilitator superfamily (MFS) profile" evidence="10">
    <location>
        <begin position="6"/>
        <end position="411"/>
    </location>
</feature>
<feature type="transmembrane region" description="Helical" evidence="9">
    <location>
        <begin position="153"/>
        <end position="171"/>
    </location>
</feature>
<reference evidence="11 12" key="1">
    <citation type="submission" date="2018-08" db="EMBL/GenBank/DDBJ databases">
        <title>Komagataeibacter sp. AV 382.</title>
        <authorList>
            <person name="Skraban J."/>
            <person name="Trcek J."/>
        </authorList>
    </citation>
    <scope>NUCLEOTIDE SEQUENCE [LARGE SCALE GENOMIC DNA]</scope>
    <source>
        <strain evidence="11 12">AV 382</strain>
    </source>
</reference>
<keyword evidence="12" id="KW-1185">Reference proteome</keyword>
<dbReference type="InterPro" id="IPR020846">
    <property type="entry name" value="MFS_dom"/>
</dbReference>
<evidence type="ECO:0000313" key="11">
    <source>
        <dbReference type="EMBL" id="RFD19006.1"/>
    </source>
</evidence>
<dbReference type="PROSITE" id="PS00217">
    <property type="entry name" value="SUGAR_TRANSPORT_2"/>
    <property type="match status" value="1"/>
</dbReference>
<keyword evidence="3" id="KW-0813">Transport</keyword>
<dbReference type="InterPro" id="IPR036259">
    <property type="entry name" value="MFS_trans_sf"/>
</dbReference>
<feature type="transmembrane region" description="Helical" evidence="9">
    <location>
        <begin position="263"/>
        <end position="282"/>
    </location>
</feature>
<dbReference type="OrthoDB" id="9783227at2"/>
<evidence type="ECO:0000256" key="9">
    <source>
        <dbReference type="SAM" id="Phobius"/>
    </source>
</evidence>
<gene>
    <name evidence="11" type="ORF">DY926_13540</name>
</gene>
<keyword evidence="4" id="KW-1003">Cell membrane</keyword>
<keyword evidence="7 9" id="KW-1133">Transmembrane helix</keyword>
<dbReference type="GO" id="GO:0005886">
    <property type="term" value="C:plasma membrane"/>
    <property type="evidence" value="ECO:0007669"/>
    <property type="project" value="UniProtKB-SubCell"/>
</dbReference>
<feature type="transmembrane region" description="Helical" evidence="9">
    <location>
        <begin position="228"/>
        <end position="251"/>
    </location>
</feature>
<dbReference type="InterPro" id="IPR011701">
    <property type="entry name" value="MFS"/>
</dbReference>
<dbReference type="PANTHER" id="PTHR43528">
    <property type="entry name" value="ALPHA-KETOGLUTARATE PERMEASE"/>
    <property type="match status" value="1"/>
</dbReference>
<dbReference type="SUPFAM" id="SSF103473">
    <property type="entry name" value="MFS general substrate transporter"/>
    <property type="match status" value="1"/>
</dbReference>
<evidence type="ECO:0000256" key="7">
    <source>
        <dbReference type="ARBA" id="ARBA00022989"/>
    </source>
</evidence>
<evidence type="ECO:0000256" key="3">
    <source>
        <dbReference type="ARBA" id="ARBA00022448"/>
    </source>
</evidence>
<evidence type="ECO:0000256" key="4">
    <source>
        <dbReference type="ARBA" id="ARBA00022475"/>
    </source>
</evidence>
<evidence type="ECO:0000256" key="8">
    <source>
        <dbReference type="ARBA" id="ARBA00023136"/>
    </source>
</evidence>
<feature type="transmembrane region" description="Helical" evidence="9">
    <location>
        <begin position="319"/>
        <end position="347"/>
    </location>
</feature>
<dbReference type="Pfam" id="PF07690">
    <property type="entry name" value="MFS_1"/>
    <property type="match status" value="1"/>
</dbReference>
<dbReference type="EMBL" id="QUWV01000131">
    <property type="protein sequence ID" value="RFD19006.1"/>
    <property type="molecule type" value="Genomic_DNA"/>
</dbReference>
<feature type="transmembrane region" description="Helical" evidence="9">
    <location>
        <begin position="359"/>
        <end position="379"/>
    </location>
</feature>
<comment type="subcellular location">
    <subcellularLocation>
        <location evidence="1">Cell membrane</location>
        <topology evidence="1">Multi-pass membrane protein</topology>
    </subcellularLocation>
</comment>
<dbReference type="AlphaFoldDB" id="A0A371YXN5"/>
<feature type="transmembrane region" description="Helical" evidence="9">
    <location>
        <begin position="44"/>
        <end position="66"/>
    </location>
</feature>
<evidence type="ECO:0000256" key="6">
    <source>
        <dbReference type="ARBA" id="ARBA00022847"/>
    </source>
</evidence>
<dbReference type="PROSITE" id="PS50850">
    <property type="entry name" value="MFS"/>
    <property type="match status" value="1"/>
</dbReference>
<protein>
    <submittedName>
        <fullName evidence="11">MFS transporter</fullName>
    </submittedName>
</protein>
<feature type="transmembrane region" description="Helical" evidence="9">
    <location>
        <begin position="391"/>
        <end position="411"/>
    </location>
</feature>
<dbReference type="InterPro" id="IPR051084">
    <property type="entry name" value="H+-coupled_symporters"/>
</dbReference>
<keyword evidence="6" id="KW-0769">Symport</keyword>
<evidence type="ECO:0000259" key="10">
    <source>
        <dbReference type="PROSITE" id="PS50850"/>
    </source>
</evidence>
<dbReference type="InterPro" id="IPR005829">
    <property type="entry name" value="Sugar_transporter_CS"/>
</dbReference>
<dbReference type="GO" id="GO:0015293">
    <property type="term" value="F:symporter activity"/>
    <property type="evidence" value="ECO:0007669"/>
    <property type="project" value="UniProtKB-KW"/>
</dbReference>